<dbReference type="InterPro" id="IPR029063">
    <property type="entry name" value="SAM-dependent_MTases_sf"/>
</dbReference>
<dbReference type="EC" id="2.1.1.285" evidence="1"/>
<sequence length="230" mass="26429">MNPAGQYIAMNAARAFLAKDHNFFEQGYYDTLFNVIMPEKLKKVVPINYEYKDRHVLYQAVHDKAVGNRPIDLLEFGVYRGQSMGQWLGVNRHERSRFFGFDSFEGLPEDWVGGQKEKGAFTTNGEIPDIDDPRVRFIKGWFNQTLNAFLADFRPQNQLVLHMDADLFSSTLYVLMTLDPLIRKGTVVVFDDFNPRDDFGALYQYAKCCGRNWSVVAVREGLSKIGVILH</sequence>
<dbReference type="RefSeq" id="WP_235957034.1">
    <property type="nucleotide sequence ID" value="NZ_BLTE01000024.1"/>
</dbReference>
<dbReference type="AlphaFoldDB" id="A0A6V8M1X5"/>
<reference evidence="1 2" key="2">
    <citation type="submission" date="2020-05" db="EMBL/GenBank/DDBJ databases">
        <title>Draft genome sequence of Desulfovibrio sp. strainFSS-1.</title>
        <authorList>
            <person name="Shimoshige H."/>
            <person name="Kobayashi H."/>
            <person name="Maekawa T."/>
        </authorList>
    </citation>
    <scope>NUCLEOTIDE SEQUENCE [LARGE SCALE GENOMIC DNA]</scope>
    <source>
        <strain evidence="1 2">SIID29052-01</strain>
    </source>
</reference>
<keyword evidence="1" id="KW-0489">Methyltransferase</keyword>
<keyword evidence="2" id="KW-1185">Reference proteome</keyword>
<dbReference type="EMBL" id="BLTE01000024">
    <property type="protein sequence ID" value="GFK95837.1"/>
    <property type="molecule type" value="Genomic_DNA"/>
</dbReference>
<dbReference type="InterPro" id="IPR008884">
    <property type="entry name" value="TylF_MeTrfase"/>
</dbReference>
<dbReference type="SUPFAM" id="SSF53335">
    <property type="entry name" value="S-adenosyl-L-methionine-dependent methyltransferases"/>
    <property type="match status" value="1"/>
</dbReference>
<evidence type="ECO:0000313" key="1">
    <source>
        <dbReference type="EMBL" id="GFK95837.1"/>
    </source>
</evidence>
<dbReference type="GO" id="GO:0032259">
    <property type="term" value="P:methylation"/>
    <property type="evidence" value="ECO:0007669"/>
    <property type="project" value="UniProtKB-KW"/>
</dbReference>
<name>A0A6V8M1X5_9BACT</name>
<dbReference type="PANTHER" id="PTHR40036:SF1">
    <property type="entry name" value="MACROCIN O-METHYLTRANSFERASE"/>
    <property type="match status" value="1"/>
</dbReference>
<evidence type="ECO:0000313" key="2">
    <source>
        <dbReference type="Proteomes" id="UP000494245"/>
    </source>
</evidence>
<organism evidence="1 2">
    <name type="scientific">Fundidesulfovibrio magnetotacticus</name>
    <dbReference type="NCBI Taxonomy" id="2730080"/>
    <lineage>
        <taxon>Bacteria</taxon>
        <taxon>Pseudomonadati</taxon>
        <taxon>Thermodesulfobacteriota</taxon>
        <taxon>Desulfovibrionia</taxon>
        <taxon>Desulfovibrionales</taxon>
        <taxon>Desulfovibrionaceae</taxon>
        <taxon>Fundidesulfovibrio</taxon>
    </lineage>
</organism>
<proteinExistence type="predicted"/>
<dbReference type="GO" id="GO:0008168">
    <property type="term" value="F:methyltransferase activity"/>
    <property type="evidence" value="ECO:0007669"/>
    <property type="project" value="UniProtKB-KW"/>
</dbReference>
<gene>
    <name evidence="1" type="primary">novP</name>
    <name evidence="1" type="ORF">NNJEOMEG_03708</name>
</gene>
<reference evidence="1 2" key="1">
    <citation type="submission" date="2020-04" db="EMBL/GenBank/DDBJ databases">
        <authorList>
            <consortium name="Desulfovibrio sp. FSS-1 genome sequencing consortium"/>
            <person name="Shimoshige H."/>
            <person name="Kobayashi H."/>
            <person name="Maekawa T."/>
        </authorList>
    </citation>
    <scope>NUCLEOTIDE SEQUENCE [LARGE SCALE GENOMIC DNA]</scope>
    <source>
        <strain evidence="1 2">SIID29052-01</strain>
    </source>
</reference>
<dbReference type="Proteomes" id="UP000494245">
    <property type="component" value="Unassembled WGS sequence"/>
</dbReference>
<dbReference type="PANTHER" id="PTHR40036">
    <property type="entry name" value="MACROCIN O-METHYLTRANSFERASE"/>
    <property type="match status" value="1"/>
</dbReference>
<dbReference type="Gene3D" id="3.40.50.150">
    <property type="entry name" value="Vaccinia Virus protein VP39"/>
    <property type="match status" value="1"/>
</dbReference>
<accession>A0A6V8M1X5</accession>
<comment type="caution">
    <text evidence="1">The sequence shown here is derived from an EMBL/GenBank/DDBJ whole genome shotgun (WGS) entry which is preliminary data.</text>
</comment>
<protein>
    <submittedName>
        <fullName evidence="1">Demethyldecarbamoylnovobiocin O-methyltransferase</fullName>
        <ecNumber evidence="1">2.1.1.285</ecNumber>
    </submittedName>
</protein>
<keyword evidence="1" id="KW-0808">Transferase</keyword>
<dbReference type="Pfam" id="PF05711">
    <property type="entry name" value="TylF"/>
    <property type="match status" value="1"/>
</dbReference>